<dbReference type="PANTHER" id="PTHR46652:SF7">
    <property type="entry name" value="LEUCINE-RICH REPEAT AND IQ DOMAIN-CONTAINING PROTEIN 1"/>
    <property type="match status" value="1"/>
</dbReference>
<dbReference type="InterPro" id="IPR050836">
    <property type="entry name" value="SDS22/Internalin_LRR"/>
</dbReference>
<dbReference type="Gene3D" id="3.80.10.10">
    <property type="entry name" value="Ribonuclease Inhibitor"/>
    <property type="match status" value="3"/>
</dbReference>
<feature type="compositionally biased region" description="Acidic residues" evidence="3">
    <location>
        <begin position="1"/>
        <end position="18"/>
    </location>
</feature>
<keyword evidence="2" id="KW-0677">Repeat</keyword>
<evidence type="ECO:0000256" key="3">
    <source>
        <dbReference type="SAM" id="MobiDB-lite"/>
    </source>
</evidence>
<dbReference type="InterPro" id="IPR003591">
    <property type="entry name" value="Leu-rich_rpt_typical-subtyp"/>
</dbReference>
<feature type="compositionally biased region" description="Basic and acidic residues" evidence="3">
    <location>
        <begin position="389"/>
        <end position="400"/>
    </location>
</feature>
<dbReference type="Proteomes" id="UP001642487">
    <property type="component" value="Chromosome 10"/>
</dbReference>
<feature type="compositionally biased region" description="Basic and acidic residues" evidence="3">
    <location>
        <begin position="409"/>
        <end position="420"/>
    </location>
</feature>
<keyword evidence="5" id="KW-1185">Reference proteome</keyword>
<evidence type="ECO:0000256" key="1">
    <source>
        <dbReference type="ARBA" id="ARBA00022614"/>
    </source>
</evidence>
<dbReference type="Pfam" id="PF13855">
    <property type="entry name" value="LRR_8"/>
    <property type="match status" value="1"/>
</dbReference>
<accession>A0ABP0XVX5</accession>
<evidence type="ECO:0000256" key="2">
    <source>
        <dbReference type="ARBA" id="ARBA00022737"/>
    </source>
</evidence>
<name>A0ABP0XVX5_9ROSI</name>
<dbReference type="SUPFAM" id="SSF52058">
    <property type="entry name" value="L domain-like"/>
    <property type="match status" value="1"/>
</dbReference>
<dbReference type="InterPro" id="IPR032675">
    <property type="entry name" value="LRR_dom_sf"/>
</dbReference>
<organism evidence="4 5">
    <name type="scientific">Citrullus colocynthis</name>
    <name type="common">colocynth</name>
    <dbReference type="NCBI Taxonomy" id="252529"/>
    <lineage>
        <taxon>Eukaryota</taxon>
        <taxon>Viridiplantae</taxon>
        <taxon>Streptophyta</taxon>
        <taxon>Embryophyta</taxon>
        <taxon>Tracheophyta</taxon>
        <taxon>Spermatophyta</taxon>
        <taxon>Magnoliopsida</taxon>
        <taxon>eudicotyledons</taxon>
        <taxon>Gunneridae</taxon>
        <taxon>Pentapetalae</taxon>
        <taxon>rosids</taxon>
        <taxon>fabids</taxon>
        <taxon>Cucurbitales</taxon>
        <taxon>Cucurbitaceae</taxon>
        <taxon>Benincaseae</taxon>
        <taxon>Citrullus</taxon>
    </lineage>
</organism>
<dbReference type="InterPro" id="IPR001611">
    <property type="entry name" value="Leu-rich_rpt"/>
</dbReference>
<feature type="region of interest" description="Disordered" evidence="3">
    <location>
        <begin position="1"/>
        <end position="22"/>
    </location>
</feature>
<feature type="compositionally biased region" description="Basic and acidic residues" evidence="3">
    <location>
        <begin position="455"/>
        <end position="464"/>
    </location>
</feature>
<gene>
    <name evidence="4" type="ORF">CITCOLO1_LOCUS3532</name>
</gene>
<evidence type="ECO:0000313" key="4">
    <source>
        <dbReference type="EMBL" id="CAK9311862.1"/>
    </source>
</evidence>
<feature type="region of interest" description="Disordered" evidence="3">
    <location>
        <begin position="373"/>
        <end position="481"/>
    </location>
</feature>
<keyword evidence="1" id="KW-0433">Leucine-rich repeat</keyword>
<dbReference type="PROSITE" id="PS51450">
    <property type="entry name" value="LRR"/>
    <property type="match status" value="4"/>
</dbReference>
<evidence type="ECO:0008006" key="6">
    <source>
        <dbReference type="Google" id="ProtNLM"/>
    </source>
</evidence>
<dbReference type="SMART" id="SM00369">
    <property type="entry name" value="LRR_TYP"/>
    <property type="match status" value="4"/>
</dbReference>
<proteinExistence type="predicted"/>
<dbReference type="EMBL" id="OZ021744">
    <property type="protein sequence ID" value="CAK9311862.1"/>
    <property type="molecule type" value="Genomic_DNA"/>
</dbReference>
<reference evidence="4 5" key="1">
    <citation type="submission" date="2024-03" db="EMBL/GenBank/DDBJ databases">
        <authorList>
            <person name="Gkanogiannis A."/>
            <person name="Becerra Lopez-Lavalle L."/>
        </authorList>
    </citation>
    <scope>NUCLEOTIDE SEQUENCE [LARGE SCALE GENOMIC DNA]</scope>
</reference>
<sequence>MRDSFSDDESKEYDAQLEEESKAHDDVYIEEGAIGTNFRSLFQHPLRRIDQAEKQRQQNLKVVSEAVFVPSRTTRVFTTMTRLNTEQVLNDNTTQDPLAIATLKLNHKALSDVNGLSLFKNLEKLDLTFNNLRSLQGLEPCSNLKWLSVVQNKLQSLKGIEGLSKLTVLNAGKNKLRSMDEIRPLVGLCALILNDNEIASICKLDEMKNLNTLVLSRNPIHSIGDSLLKVKSMKKLSFSSCKLQSIDSSLKSCVELKELRLAHNEIKTLSDDLAHNKKLLNLDLGNNVIMRWSDLKVLSSLGNLRNLNLQGNPIAESSKLDKKIRRLLPGLRVLNARPIDKYIQNGKDIGSDKDYDTSIKKLELQKEKKDGKLKGNVKTHLPGEGSDCELDHTNDVDVKRKSEHRKHTMDKVTREEKEVPSLDNKITLGTNDIAADKKTSKQKRAKSNKEPSSPVHKETLNKIEKQKKKAKKEGERQVDVIDDTEVPFEQLFGGDGVKDMDAGLGRVGEKEVEDMNVEANSVSFSANRKESKSQDRVARLQISPVVEIGIGGPSTWADE</sequence>
<evidence type="ECO:0000313" key="5">
    <source>
        <dbReference type="Proteomes" id="UP001642487"/>
    </source>
</evidence>
<dbReference type="PANTHER" id="PTHR46652">
    <property type="entry name" value="LEUCINE-RICH REPEAT AND IQ DOMAIN-CONTAINING PROTEIN 1-RELATED"/>
    <property type="match status" value="1"/>
</dbReference>
<protein>
    <recommendedName>
        <fullName evidence="6">Protein phosphatase 1 regulatory subunit 7</fullName>
    </recommendedName>
</protein>
<dbReference type="SMART" id="SM00365">
    <property type="entry name" value="LRR_SD22"/>
    <property type="match status" value="7"/>
</dbReference>